<evidence type="ECO:0000313" key="3">
    <source>
        <dbReference type="EMBL" id="TFW16544.1"/>
    </source>
</evidence>
<keyword evidence="4" id="KW-1185">Reference proteome</keyword>
<dbReference type="InterPro" id="IPR012899">
    <property type="entry name" value="LTXXQ"/>
</dbReference>
<feature type="compositionally biased region" description="Basic and acidic residues" evidence="1">
    <location>
        <begin position="159"/>
        <end position="173"/>
    </location>
</feature>
<organism evidence="3 4">
    <name type="scientific">Duganella callida</name>
    <dbReference type="NCBI Taxonomy" id="2561932"/>
    <lineage>
        <taxon>Bacteria</taxon>
        <taxon>Pseudomonadati</taxon>
        <taxon>Pseudomonadota</taxon>
        <taxon>Betaproteobacteria</taxon>
        <taxon>Burkholderiales</taxon>
        <taxon>Oxalobacteraceae</taxon>
        <taxon>Telluria group</taxon>
        <taxon>Duganella</taxon>
    </lineage>
</organism>
<gene>
    <name evidence="3" type="ORF">E4L98_23050</name>
</gene>
<dbReference type="OrthoDB" id="5298564at2"/>
<proteinExistence type="predicted"/>
<reference evidence="3 4" key="1">
    <citation type="submission" date="2019-03" db="EMBL/GenBank/DDBJ databases">
        <title>Draft Genome Sequence of Duganella callidus sp. nov., a Novel Duganella Species Isolated from Cultivated Soil.</title>
        <authorList>
            <person name="Raths R."/>
            <person name="Peta V."/>
            <person name="Bucking H."/>
        </authorList>
    </citation>
    <scope>NUCLEOTIDE SEQUENCE [LARGE SCALE GENOMIC DNA]</scope>
    <source>
        <strain evidence="3 4">DN04</strain>
    </source>
</reference>
<evidence type="ECO:0000256" key="2">
    <source>
        <dbReference type="SAM" id="SignalP"/>
    </source>
</evidence>
<evidence type="ECO:0000256" key="1">
    <source>
        <dbReference type="SAM" id="MobiDB-lite"/>
    </source>
</evidence>
<dbReference type="Pfam" id="PF07813">
    <property type="entry name" value="LTXXQ"/>
    <property type="match status" value="1"/>
</dbReference>
<feature type="region of interest" description="Disordered" evidence="1">
    <location>
        <begin position="155"/>
        <end position="186"/>
    </location>
</feature>
<dbReference type="AlphaFoldDB" id="A0A4Y9S511"/>
<feature type="signal peptide" evidence="2">
    <location>
        <begin position="1"/>
        <end position="22"/>
    </location>
</feature>
<dbReference type="RefSeq" id="WP_135203881.1">
    <property type="nucleotide sequence ID" value="NZ_SPVG01000231.1"/>
</dbReference>
<accession>A0A4Y9S511</accession>
<name>A0A4Y9S511_9BURK</name>
<protein>
    <recommendedName>
        <fullName evidence="5">Periplasmic heavy metal sensor</fullName>
    </recommendedName>
</protein>
<keyword evidence="2" id="KW-0732">Signal</keyword>
<dbReference type="EMBL" id="SPVG01000231">
    <property type="protein sequence ID" value="TFW16544.1"/>
    <property type="molecule type" value="Genomic_DNA"/>
</dbReference>
<feature type="chain" id="PRO_5021194803" description="Periplasmic heavy metal sensor" evidence="2">
    <location>
        <begin position="23"/>
        <end position="186"/>
    </location>
</feature>
<evidence type="ECO:0000313" key="4">
    <source>
        <dbReference type="Proteomes" id="UP000297729"/>
    </source>
</evidence>
<dbReference type="GO" id="GO:0042597">
    <property type="term" value="C:periplasmic space"/>
    <property type="evidence" value="ECO:0007669"/>
    <property type="project" value="InterPro"/>
</dbReference>
<comment type="caution">
    <text evidence="3">The sequence shown here is derived from an EMBL/GenBank/DDBJ whole genome shotgun (WGS) entry which is preliminary data.</text>
</comment>
<evidence type="ECO:0008006" key="5">
    <source>
        <dbReference type="Google" id="ProtNLM"/>
    </source>
</evidence>
<dbReference type="Proteomes" id="UP000297729">
    <property type="component" value="Unassembled WGS sequence"/>
</dbReference>
<sequence>MNIIRKSILIGFTVLGMAAAQAQDTAPAPKQHDVRQRPTKEQMQAKMADMYAKRQQRLHDLLKLTAQQESAWATYQAAIRPAAFNGPPRARQPMNKLTAPERLQLALEMGKKRDAMLETRLKAVTAFYGQLNPAQQTLFDEHGLARPHMMRAGWRHHGQRDGWGEHGGERGGDQRGWGGDHGPRQG</sequence>